<protein>
    <recommendedName>
        <fullName evidence="4">RNA-directed DNA polymerase, eukaryota, Reverse transcriptase zinc-binding domain protein</fullName>
    </recommendedName>
</protein>
<sequence length="242" mass="27305">MLRQDEIDQRLECKRFILEMERSEQMDLQQKARSRWAMDGDENSRFFHGLINANTKSNRIRGLHIDGNWVTVPSVVKGEVFNFFSNKFLEPHHDRHVFTCPNVPQLSDLDAHGLVVPFTMEEIKNAVWWNQRISSPALLHELNRLCGLINSVRLTGGTDRWLWEGGNDAIFSAKSIKMMLHEARGYGSISSTSDPPPVSTTTRAAQTKSVYTTTDSGATSSTISINAATVGALTQQHHHQPY</sequence>
<evidence type="ECO:0008006" key="4">
    <source>
        <dbReference type="Google" id="ProtNLM"/>
    </source>
</evidence>
<name>A0AAP0GRW6_9ASTR</name>
<comment type="caution">
    <text evidence="2">The sequence shown here is derived from an EMBL/GenBank/DDBJ whole genome shotgun (WGS) entry which is preliminary data.</text>
</comment>
<organism evidence="2 3">
    <name type="scientific">Deinandra increscens subsp. villosa</name>
    <dbReference type="NCBI Taxonomy" id="3103831"/>
    <lineage>
        <taxon>Eukaryota</taxon>
        <taxon>Viridiplantae</taxon>
        <taxon>Streptophyta</taxon>
        <taxon>Embryophyta</taxon>
        <taxon>Tracheophyta</taxon>
        <taxon>Spermatophyta</taxon>
        <taxon>Magnoliopsida</taxon>
        <taxon>eudicotyledons</taxon>
        <taxon>Gunneridae</taxon>
        <taxon>Pentapetalae</taxon>
        <taxon>asterids</taxon>
        <taxon>campanulids</taxon>
        <taxon>Asterales</taxon>
        <taxon>Asteraceae</taxon>
        <taxon>Asteroideae</taxon>
        <taxon>Heliantheae alliance</taxon>
        <taxon>Madieae</taxon>
        <taxon>Madiinae</taxon>
        <taxon>Deinandra</taxon>
    </lineage>
</organism>
<evidence type="ECO:0000256" key="1">
    <source>
        <dbReference type="SAM" id="MobiDB-lite"/>
    </source>
</evidence>
<dbReference type="Proteomes" id="UP001408789">
    <property type="component" value="Unassembled WGS sequence"/>
</dbReference>
<feature type="region of interest" description="Disordered" evidence="1">
    <location>
        <begin position="187"/>
        <end position="213"/>
    </location>
</feature>
<reference evidence="2 3" key="1">
    <citation type="submission" date="2024-04" db="EMBL/GenBank/DDBJ databases">
        <title>The reference genome of an endangered Asteraceae, Deinandra increscens subsp. villosa, native to the Central Coast of California.</title>
        <authorList>
            <person name="Guilliams M."/>
            <person name="Hasenstab-Lehman K."/>
            <person name="Meyer R."/>
            <person name="Mcevoy S."/>
        </authorList>
    </citation>
    <scope>NUCLEOTIDE SEQUENCE [LARGE SCALE GENOMIC DNA]</scope>
    <source>
        <tissue evidence="2">Leaf</tissue>
    </source>
</reference>
<accession>A0AAP0GRW6</accession>
<dbReference type="EMBL" id="JBCNJP010000023">
    <property type="protein sequence ID" value="KAK9058169.1"/>
    <property type="molecule type" value="Genomic_DNA"/>
</dbReference>
<keyword evidence="3" id="KW-1185">Reference proteome</keyword>
<evidence type="ECO:0000313" key="2">
    <source>
        <dbReference type="EMBL" id="KAK9058169.1"/>
    </source>
</evidence>
<feature type="compositionally biased region" description="Polar residues" evidence="1">
    <location>
        <begin position="203"/>
        <end position="213"/>
    </location>
</feature>
<proteinExistence type="predicted"/>
<evidence type="ECO:0000313" key="3">
    <source>
        <dbReference type="Proteomes" id="UP001408789"/>
    </source>
</evidence>
<gene>
    <name evidence="2" type="ORF">SSX86_023009</name>
</gene>
<dbReference type="AlphaFoldDB" id="A0AAP0GRW6"/>